<dbReference type="GO" id="GO:0005829">
    <property type="term" value="C:cytosol"/>
    <property type="evidence" value="ECO:0007669"/>
    <property type="project" value="TreeGrafter"/>
</dbReference>
<dbReference type="PROSITE" id="PS00395">
    <property type="entry name" value="ALANINE_RACEMASE"/>
    <property type="match status" value="1"/>
</dbReference>
<comment type="pathway">
    <text evidence="4">Amino-acid biosynthesis; D-alanine biosynthesis; D-alanine from L-alanine: step 1/1.</text>
</comment>
<dbReference type="SUPFAM" id="SSF50621">
    <property type="entry name" value="Alanine racemase C-terminal domain-like"/>
    <property type="match status" value="1"/>
</dbReference>
<dbReference type="EC" id="5.1.1.1" evidence="4"/>
<dbReference type="GO" id="GO:0008784">
    <property type="term" value="F:alanine racemase activity"/>
    <property type="evidence" value="ECO:0007669"/>
    <property type="project" value="UniProtKB-UniRule"/>
</dbReference>
<dbReference type="GO" id="GO:0030170">
    <property type="term" value="F:pyridoxal phosphate binding"/>
    <property type="evidence" value="ECO:0007669"/>
    <property type="project" value="UniProtKB-UniRule"/>
</dbReference>
<dbReference type="Pfam" id="PF01168">
    <property type="entry name" value="Ala_racemase_N"/>
    <property type="match status" value="1"/>
</dbReference>
<evidence type="ECO:0000256" key="6">
    <source>
        <dbReference type="PIRSR" id="PIRSR600821-52"/>
    </source>
</evidence>
<keyword evidence="2 4" id="KW-0663">Pyridoxal phosphate</keyword>
<evidence type="ECO:0000313" key="8">
    <source>
        <dbReference type="Proteomes" id="UP000249099"/>
    </source>
</evidence>
<keyword evidence="3 4" id="KW-0413">Isomerase</keyword>
<feature type="active site" description="Proton acceptor; specific for D-alanine" evidence="4">
    <location>
        <position position="41"/>
    </location>
</feature>
<evidence type="ECO:0000313" key="7">
    <source>
        <dbReference type="EMBL" id="RAN63590.1"/>
    </source>
</evidence>
<dbReference type="Gene3D" id="3.20.20.10">
    <property type="entry name" value="Alanine racemase"/>
    <property type="match status" value="1"/>
</dbReference>
<proteinExistence type="inferred from homology"/>
<comment type="cofactor">
    <cofactor evidence="1 4 5">
        <name>pyridoxal 5'-phosphate</name>
        <dbReference type="ChEBI" id="CHEBI:597326"/>
    </cofactor>
</comment>
<dbReference type="InterPro" id="IPR020622">
    <property type="entry name" value="Ala_racemase_pyridoxalP-BS"/>
</dbReference>
<comment type="similarity">
    <text evidence="4">Belongs to the alanine racemase family.</text>
</comment>
<sequence>MRGDSMKRETYAEINLSNLAHNIHSFKQLLSSDTAITSVIKANGYGHGAVMIARELTELGIDRFAVALGQEGVELREAGLTDSSILIFTPIDEANVAEAIRNQLTMTIFTPAQATIISQQARELQLPATVHLKVDTGMARLGVRSLEEAVATLEALDTEWITVEGIYTHFANGDDLDHPEYTHQQFNAFRDIFEALEEQGYHFTFKHCCNSSATIRFPDYHLDMVRIGLGMYGYNTDSSMDGMLDIRPIMTIKSHIAHVKTVPADTPVSYGWSHYTKEPTKIATLALGYADGVPRSLSNGGQFKVRGQIVPIIGRVCMDQLMLDVSDVEEVAVGDTVLWFGDETIGGLNLEDTCNMSNHYHYEVLCNLNQRLPRIYHS</sequence>
<protein>
    <recommendedName>
        <fullName evidence="4">Alanine racemase</fullName>
        <ecNumber evidence="4">5.1.1.1</ecNumber>
    </recommendedName>
</protein>
<feature type="modified residue" description="N6-(pyridoxal phosphate)lysine" evidence="4 5">
    <location>
        <position position="41"/>
    </location>
</feature>
<organism evidence="7 8">
    <name type="scientific">Dolosigranulum pigrum</name>
    <dbReference type="NCBI Taxonomy" id="29394"/>
    <lineage>
        <taxon>Bacteria</taxon>
        <taxon>Bacillati</taxon>
        <taxon>Bacillota</taxon>
        <taxon>Bacilli</taxon>
        <taxon>Lactobacillales</taxon>
        <taxon>Carnobacteriaceae</taxon>
        <taxon>Dolosigranulum</taxon>
    </lineage>
</organism>
<dbReference type="InterPro" id="IPR000821">
    <property type="entry name" value="Ala_racemase"/>
</dbReference>
<evidence type="ECO:0000256" key="3">
    <source>
        <dbReference type="ARBA" id="ARBA00023235"/>
    </source>
</evidence>
<dbReference type="Gene3D" id="2.40.37.10">
    <property type="entry name" value="Lyase, Ornithine Decarboxylase, Chain A, domain 1"/>
    <property type="match status" value="1"/>
</dbReference>
<dbReference type="EMBL" id="NAQV01000015">
    <property type="protein sequence ID" value="RAN63590.1"/>
    <property type="molecule type" value="Genomic_DNA"/>
</dbReference>
<comment type="catalytic activity">
    <reaction evidence="4">
        <text>L-alanine = D-alanine</text>
        <dbReference type="Rhea" id="RHEA:20249"/>
        <dbReference type="ChEBI" id="CHEBI:57416"/>
        <dbReference type="ChEBI" id="CHEBI:57972"/>
        <dbReference type="EC" id="5.1.1.1"/>
    </reaction>
</comment>
<dbReference type="GO" id="GO:0030632">
    <property type="term" value="P:D-alanine biosynthetic process"/>
    <property type="evidence" value="ECO:0007669"/>
    <property type="project" value="UniProtKB-UniRule"/>
</dbReference>
<dbReference type="Pfam" id="PF00842">
    <property type="entry name" value="Ala_racemase_C"/>
    <property type="match status" value="1"/>
</dbReference>
<feature type="binding site" evidence="4 6">
    <location>
        <position position="318"/>
    </location>
    <ligand>
        <name>substrate</name>
    </ligand>
</feature>
<evidence type="ECO:0000256" key="1">
    <source>
        <dbReference type="ARBA" id="ARBA00001933"/>
    </source>
</evidence>
<dbReference type="SMART" id="SM01005">
    <property type="entry name" value="Ala_racemase_C"/>
    <property type="match status" value="1"/>
</dbReference>
<dbReference type="PRINTS" id="PR00992">
    <property type="entry name" value="ALARACEMASE"/>
</dbReference>
<gene>
    <name evidence="7" type="ORF">B8A44_05560</name>
</gene>
<dbReference type="NCBIfam" id="TIGR00492">
    <property type="entry name" value="alr"/>
    <property type="match status" value="1"/>
</dbReference>
<dbReference type="Proteomes" id="UP000249099">
    <property type="component" value="Unassembled WGS sequence"/>
</dbReference>
<dbReference type="AlphaFoldDB" id="A0A328KRI6"/>
<evidence type="ECO:0000256" key="5">
    <source>
        <dbReference type="PIRSR" id="PIRSR600821-50"/>
    </source>
</evidence>
<dbReference type="SUPFAM" id="SSF51419">
    <property type="entry name" value="PLP-binding barrel"/>
    <property type="match status" value="1"/>
</dbReference>
<dbReference type="PANTHER" id="PTHR30511">
    <property type="entry name" value="ALANINE RACEMASE"/>
    <property type="match status" value="1"/>
</dbReference>
<feature type="binding site" evidence="4 6">
    <location>
        <position position="140"/>
    </location>
    <ligand>
        <name>substrate</name>
    </ligand>
</feature>
<feature type="active site" description="Proton acceptor; specific for L-alanine" evidence="4">
    <location>
        <position position="270"/>
    </location>
</feature>
<evidence type="ECO:0000256" key="4">
    <source>
        <dbReference type="HAMAP-Rule" id="MF_01201"/>
    </source>
</evidence>
<dbReference type="FunFam" id="3.20.20.10:FF:000002">
    <property type="entry name" value="Alanine racemase"/>
    <property type="match status" value="1"/>
</dbReference>
<comment type="function">
    <text evidence="4">Catalyzes the interconversion of L-alanine and D-alanine. May also act on other amino acids.</text>
</comment>
<reference evidence="7 8" key="1">
    <citation type="submission" date="2017-03" db="EMBL/GenBank/DDBJ databases">
        <title>wgs assembly of Dolosigranulum pigrum KPL CDC strains.</title>
        <authorList>
            <person name="Brugger S.D."/>
            <person name="Pettigrew M."/>
            <person name="Kong Y."/>
            <person name="Lemon K.P."/>
        </authorList>
    </citation>
    <scope>NUCLEOTIDE SEQUENCE [LARGE SCALE GENOMIC DNA]</scope>
    <source>
        <strain evidence="7 8">KPL1931_CDC4294-98</strain>
    </source>
</reference>
<dbReference type="InterPro" id="IPR011079">
    <property type="entry name" value="Ala_racemase_C"/>
</dbReference>
<dbReference type="InterPro" id="IPR001608">
    <property type="entry name" value="Ala_racemase_N"/>
</dbReference>
<comment type="caution">
    <text evidence="7">The sequence shown here is derived from an EMBL/GenBank/DDBJ whole genome shotgun (WGS) entry which is preliminary data.</text>
</comment>
<dbReference type="UniPathway" id="UPA00042">
    <property type="reaction ID" value="UER00497"/>
</dbReference>
<name>A0A328KRI6_9LACT</name>
<dbReference type="PANTHER" id="PTHR30511:SF0">
    <property type="entry name" value="ALANINE RACEMASE, CATABOLIC-RELATED"/>
    <property type="match status" value="1"/>
</dbReference>
<dbReference type="CDD" id="cd00430">
    <property type="entry name" value="PLPDE_III_AR"/>
    <property type="match status" value="1"/>
</dbReference>
<accession>A0A328KRI6</accession>
<dbReference type="HAMAP" id="MF_01201">
    <property type="entry name" value="Ala_racemase"/>
    <property type="match status" value="1"/>
</dbReference>
<evidence type="ECO:0000256" key="2">
    <source>
        <dbReference type="ARBA" id="ARBA00022898"/>
    </source>
</evidence>
<dbReference type="InterPro" id="IPR029066">
    <property type="entry name" value="PLP-binding_barrel"/>
</dbReference>
<dbReference type="InterPro" id="IPR009006">
    <property type="entry name" value="Ala_racemase/Decarboxylase_C"/>
</dbReference>